<gene>
    <name evidence="15" type="ORF">NA57DRAFT_36557</name>
</gene>
<dbReference type="GO" id="GO:0070631">
    <property type="term" value="P:spindle pole body localization"/>
    <property type="evidence" value="ECO:0007669"/>
    <property type="project" value="TreeGrafter"/>
</dbReference>
<dbReference type="GO" id="GO:0031965">
    <property type="term" value="C:nuclear membrane"/>
    <property type="evidence" value="ECO:0007669"/>
    <property type="project" value="UniProtKB-SubCell"/>
</dbReference>
<evidence type="ECO:0000256" key="8">
    <source>
        <dbReference type="ARBA" id="ARBA00022989"/>
    </source>
</evidence>
<evidence type="ECO:0000313" key="15">
    <source>
        <dbReference type="EMBL" id="KAF2100703.1"/>
    </source>
</evidence>
<evidence type="ECO:0000256" key="12">
    <source>
        <dbReference type="ARBA" id="ARBA00023242"/>
    </source>
</evidence>
<feature type="compositionally biased region" description="Polar residues" evidence="13">
    <location>
        <begin position="448"/>
        <end position="460"/>
    </location>
</feature>
<comment type="subcellular location">
    <subcellularLocation>
        <location evidence="1">Nucleus membrane</location>
        <topology evidence="1">Multi-pass membrane protein</topology>
    </subcellularLocation>
    <subcellularLocation>
        <location evidence="2">Nucleus</location>
        <location evidence="2">Nuclear pore complex</location>
    </subcellularLocation>
</comment>
<keyword evidence="6" id="KW-0509">mRNA transport</keyword>
<keyword evidence="7" id="KW-0653">Protein transport</keyword>
<dbReference type="GO" id="GO:0070762">
    <property type="term" value="C:nuclear pore transmembrane ring"/>
    <property type="evidence" value="ECO:0007669"/>
    <property type="project" value="TreeGrafter"/>
</dbReference>
<dbReference type="GO" id="GO:0006999">
    <property type="term" value="P:nuclear pore organization"/>
    <property type="evidence" value="ECO:0007669"/>
    <property type="project" value="TreeGrafter"/>
</dbReference>
<evidence type="ECO:0000256" key="5">
    <source>
        <dbReference type="ARBA" id="ARBA00022692"/>
    </source>
</evidence>
<feature type="transmembrane region" description="Helical" evidence="14">
    <location>
        <begin position="27"/>
        <end position="49"/>
    </location>
</feature>
<dbReference type="EMBL" id="ML978124">
    <property type="protein sequence ID" value="KAF2100703.1"/>
    <property type="molecule type" value="Genomic_DNA"/>
</dbReference>
<evidence type="ECO:0000256" key="4">
    <source>
        <dbReference type="ARBA" id="ARBA00022448"/>
    </source>
</evidence>
<evidence type="ECO:0000256" key="11">
    <source>
        <dbReference type="ARBA" id="ARBA00023136"/>
    </source>
</evidence>
<keyword evidence="10" id="KW-0906">Nuclear pore complex</keyword>
<dbReference type="GO" id="GO:0106166">
    <property type="term" value="F:spindle pole body-nuclear membrane anchor activity"/>
    <property type="evidence" value="ECO:0007669"/>
    <property type="project" value="TreeGrafter"/>
</dbReference>
<sequence length="618" mass="69553">MSTPQKPKARPYRDFLTPSLHRRFTGAALWSLLSCYLIAMCWSSFHIIWTWFPIGPAGVRTLLLFICPLLVYILRVGNIHVGSLTTSSPFETFYLLSVRPIALQVFTWYTLSALCFCEVSIWASSESDKLGMVDHGKSYERSRLNERPIYLRAMFFYAAVIQSLYHVYFDYDRVALPITSSGTQSGPFTQLQATFSTRKLMSMLARFVWWSVSGVLVYTLFLRWPVFNAQYFLVSKIYRLPKATASAIPPDFFKLSIRYLVDSFLLLCIWELANALSTIYLSKEPLKRGQPLTNDSKDPNGSLISGLKGRKEFSKNMAFWELLLITRDFDARRKTIFEELDRQGSTTWSQISNICMAEIKTVTDRIEEFNRPAVPPQEQPEIQSLPRLSQPLKDENVFAKPNGTRTSLDGAIDALGNFAKSHGNSPGADPISPRVRKLIGAAAHKDQQQTPQGNKNNSTAAGLLGDLLHSPSGAPFRQSFARRATAVVCGSPVSRSSTITAAINVLTQLVTISLKEDKYGCVQKDVLSMFRCFTTTTQSIEKFLQTLPPHWTDVEFKEQSRVEVEGVNEVLESLRKGMEGLLMVYGEYLEGLGATGKEVKEAKDLVSKRKPLEMAEQN</sequence>
<evidence type="ECO:0000256" key="13">
    <source>
        <dbReference type="SAM" id="MobiDB-lite"/>
    </source>
</evidence>
<dbReference type="Proteomes" id="UP000799772">
    <property type="component" value="Unassembled WGS sequence"/>
</dbReference>
<dbReference type="OrthoDB" id="67850at2759"/>
<comment type="caution">
    <text evidence="15">The sequence shown here is derived from an EMBL/GenBank/DDBJ whole genome shotgun (WGS) entry which is preliminary data.</text>
</comment>
<name>A0A9P4IK31_9PEZI</name>
<feature type="transmembrane region" description="Helical" evidence="14">
    <location>
        <begin position="149"/>
        <end position="168"/>
    </location>
</feature>
<evidence type="ECO:0000256" key="3">
    <source>
        <dbReference type="ARBA" id="ARBA00005760"/>
    </source>
</evidence>
<evidence type="ECO:0000256" key="1">
    <source>
        <dbReference type="ARBA" id="ARBA00004232"/>
    </source>
</evidence>
<dbReference type="PROSITE" id="PS51257">
    <property type="entry name" value="PROKAR_LIPOPROTEIN"/>
    <property type="match status" value="1"/>
</dbReference>
<protein>
    <submittedName>
        <fullName evidence="15">Nuclear envelope protein</fullName>
    </submittedName>
</protein>
<evidence type="ECO:0000256" key="14">
    <source>
        <dbReference type="SAM" id="Phobius"/>
    </source>
</evidence>
<dbReference type="GO" id="GO:0051028">
    <property type="term" value="P:mRNA transport"/>
    <property type="evidence" value="ECO:0007669"/>
    <property type="project" value="UniProtKB-KW"/>
</dbReference>
<feature type="region of interest" description="Disordered" evidence="13">
    <location>
        <begin position="443"/>
        <end position="465"/>
    </location>
</feature>
<feature type="transmembrane region" description="Helical" evidence="14">
    <location>
        <begin position="101"/>
        <end position="123"/>
    </location>
</feature>
<dbReference type="Pfam" id="PF09531">
    <property type="entry name" value="Ndc1_Nup"/>
    <property type="match status" value="1"/>
</dbReference>
<evidence type="ECO:0000313" key="16">
    <source>
        <dbReference type="Proteomes" id="UP000799772"/>
    </source>
</evidence>
<keyword evidence="16" id="KW-1185">Reference proteome</keyword>
<dbReference type="InterPro" id="IPR019049">
    <property type="entry name" value="Nucleoporin_prot_Ndc1/Nup"/>
</dbReference>
<feature type="transmembrane region" description="Helical" evidence="14">
    <location>
        <begin position="207"/>
        <end position="226"/>
    </location>
</feature>
<keyword evidence="9" id="KW-0811">Translocation</keyword>
<reference evidence="15" key="1">
    <citation type="journal article" date="2020" name="Stud. Mycol.">
        <title>101 Dothideomycetes genomes: a test case for predicting lifestyles and emergence of pathogens.</title>
        <authorList>
            <person name="Haridas S."/>
            <person name="Albert R."/>
            <person name="Binder M."/>
            <person name="Bloem J."/>
            <person name="Labutti K."/>
            <person name="Salamov A."/>
            <person name="Andreopoulos B."/>
            <person name="Baker S."/>
            <person name="Barry K."/>
            <person name="Bills G."/>
            <person name="Bluhm B."/>
            <person name="Cannon C."/>
            <person name="Castanera R."/>
            <person name="Culley D."/>
            <person name="Daum C."/>
            <person name="Ezra D."/>
            <person name="Gonzalez J."/>
            <person name="Henrissat B."/>
            <person name="Kuo A."/>
            <person name="Liang C."/>
            <person name="Lipzen A."/>
            <person name="Lutzoni F."/>
            <person name="Magnuson J."/>
            <person name="Mondo S."/>
            <person name="Nolan M."/>
            <person name="Ohm R."/>
            <person name="Pangilinan J."/>
            <person name="Park H.-J."/>
            <person name="Ramirez L."/>
            <person name="Alfaro M."/>
            <person name="Sun H."/>
            <person name="Tritt A."/>
            <person name="Yoshinaga Y."/>
            <person name="Zwiers L.-H."/>
            <person name="Turgeon B."/>
            <person name="Goodwin S."/>
            <person name="Spatafora J."/>
            <person name="Crous P."/>
            <person name="Grigoriev I."/>
        </authorList>
    </citation>
    <scope>NUCLEOTIDE SEQUENCE</scope>
    <source>
        <strain evidence="15">CBS 133067</strain>
    </source>
</reference>
<keyword evidence="11 14" id="KW-0472">Membrane</keyword>
<dbReference type="AlphaFoldDB" id="A0A9P4IK31"/>
<dbReference type="PANTHER" id="PTHR13269">
    <property type="entry name" value="NUCLEOPORIN NDC1"/>
    <property type="match status" value="1"/>
</dbReference>
<dbReference type="PANTHER" id="PTHR13269:SF6">
    <property type="entry name" value="NUCLEOPORIN NDC1"/>
    <property type="match status" value="1"/>
</dbReference>
<evidence type="ECO:0000256" key="7">
    <source>
        <dbReference type="ARBA" id="ARBA00022927"/>
    </source>
</evidence>
<evidence type="ECO:0000256" key="10">
    <source>
        <dbReference type="ARBA" id="ARBA00023132"/>
    </source>
</evidence>
<keyword evidence="8 14" id="KW-1133">Transmembrane helix</keyword>
<accession>A0A9P4IK31</accession>
<proteinExistence type="inferred from homology"/>
<evidence type="ECO:0000256" key="9">
    <source>
        <dbReference type="ARBA" id="ARBA00023010"/>
    </source>
</evidence>
<dbReference type="GO" id="GO:0005816">
    <property type="term" value="C:spindle pole body"/>
    <property type="evidence" value="ECO:0007669"/>
    <property type="project" value="TreeGrafter"/>
</dbReference>
<evidence type="ECO:0000256" key="2">
    <source>
        <dbReference type="ARBA" id="ARBA00004567"/>
    </source>
</evidence>
<comment type="similarity">
    <text evidence="3">Belongs to the NDC1 family.</text>
</comment>
<organism evidence="15 16">
    <name type="scientific">Rhizodiscina lignyota</name>
    <dbReference type="NCBI Taxonomy" id="1504668"/>
    <lineage>
        <taxon>Eukaryota</taxon>
        <taxon>Fungi</taxon>
        <taxon>Dikarya</taxon>
        <taxon>Ascomycota</taxon>
        <taxon>Pezizomycotina</taxon>
        <taxon>Dothideomycetes</taxon>
        <taxon>Pleosporomycetidae</taxon>
        <taxon>Aulographales</taxon>
        <taxon>Rhizodiscinaceae</taxon>
        <taxon>Rhizodiscina</taxon>
    </lineage>
</organism>
<keyword evidence="12" id="KW-0539">Nucleus</keyword>
<keyword evidence="5 14" id="KW-0812">Transmembrane</keyword>
<feature type="transmembrane region" description="Helical" evidence="14">
    <location>
        <begin position="61"/>
        <end position="81"/>
    </location>
</feature>
<evidence type="ECO:0000256" key="6">
    <source>
        <dbReference type="ARBA" id="ARBA00022816"/>
    </source>
</evidence>
<dbReference type="GO" id="GO:0015031">
    <property type="term" value="P:protein transport"/>
    <property type="evidence" value="ECO:0007669"/>
    <property type="project" value="UniProtKB-KW"/>
</dbReference>
<keyword evidence="4" id="KW-0813">Transport</keyword>